<reference evidence="2 3" key="1">
    <citation type="submission" date="2019-02" db="EMBL/GenBank/DDBJ databases">
        <title>Isolation and identification of novel species under the genus Muribaculum.</title>
        <authorList>
            <person name="Miyake S."/>
            <person name="Ding Y."/>
            <person name="Low A."/>
            <person name="Soh M."/>
            <person name="Seedorf H."/>
        </authorList>
    </citation>
    <scope>NUCLEOTIDE SEQUENCE [LARGE SCALE GENOMIC DNA]</scope>
    <source>
        <strain evidence="2 3">TLL-A4</strain>
    </source>
</reference>
<dbReference type="EMBL" id="CP039393">
    <property type="protein sequence ID" value="QCD36897.1"/>
    <property type="molecule type" value="Genomic_DNA"/>
</dbReference>
<feature type="domain" description="Topo IA-type catalytic" evidence="1">
    <location>
        <begin position="141"/>
        <end position="539"/>
    </location>
</feature>
<sequence length="539" mass="60289">MILIICENILATKTVALSLGANTEAVSGIYTSDTVTVANIPPRFIRQTPLCELADGEYPFMPDKFRMSVTMKELERQLKPLFHAAGEVVFASDGGADAQARFFNICRHFRVGCPRSRMWLTRLSYGAIRGAFHFRESGRHLHRLAQTGLVSKGMDLMFTYNINQTFLHIGLPEYDLTRQEAIALDYVGDLTGRFDDFNGIPDGHSIRVNVNGGEGFESEAVWEAEEDALAVADEIPVGETVSATLTVDETDRFNIRFHTLLTLQMDAFNNLGFMPAHTLRLAQSLYDRGLISSPLTRCSHLPEKLRGHIRTVFPDTPGYRWGENDATIDHHAIITLRAIDQELPEKEKQLYWLIFNRMKAVVEQQPSRKYATVEFKIGEAVFYRQWELTGEAYEVTETGTFQTGVTIADAAVYPCDAPVAESNAFTDVMCAVTSKAEYVDEMMHTSVPYTLETGDYGSALDSLIRKGLVTLDGGDVYLSPEGQYVYDEFAGHEFAEMLLTWQFEANDLYQGDQAGRSVIEDFSGSLLCMIETIDPEAGE</sequence>
<dbReference type="InterPro" id="IPR023405">
    <property type="entry name" value="Topo_IA_core_domain"/>
</dbReference>
<dbReference type="RefSeq" id="WP_136411203.1">
    <property type="nucleotide sequence ID" value="NZ_CP039393.1"/>
</dbReference>
<dbReference type="GO" id="GO:0003677">
    <property type="term" value="F:DNA binding"/>
    <property type="evidence" value="ECO:0007669"/>
    <property type="project" value="InterPro"/>
</dbReference>
<dbReference type="AlphaFoldDB" id="A0A4P7VRC9"/>
<dbReference type="SMART" id="SM00437">
    <property type="entry name" value="TOP1Ac"/>
    <property type="match status" value="1"/>
</dbReference>
<dbReference type="Proteomes" id="UP000297031">
    <property type="component" value="Chromosome"/>
</dbReference>
<dbReference type="PROSITE" id="PS52039">
    <property type="entry name" value="TOPO_IA_2"/>
    <property type="match status" value="1"/>
</dbReference>
<dbReference type="Gene3D" id="2.70.20.10">
    <property type="entry name" value="Topoisomerase I, domain 3"/>
    <property type="match status" value="1"/>
</dbReference>
<dbReference type="InterPro" id="IPR013497">
    <property type="entry name" value="Topo_IA_cen"/>
</dbReference>
<dbReference type="InterPro" id="IPR013826">
    <property type="entry name" value="Topo_IA_cen_sub3"/>
</dbReference>
<dbReference type="Gene3D" id="1.10.290.10">
    <property type="entry name" value="Topoisomerase I, domain 4"/>
    <property type="match status" value="1"/>
</dbReference>
<dbReference type="InterPro" id="IPR003602">
    <property type="entry name" value="Topo_IA_DNA-bd_dom"/>
</dbReference>
<accession>A0A4P7VRC9</accession>
<organism evidence="2 3">
    <name type="scientific">Muribaculum gordoncarteri</name>
    <dbReference type="NCBI Taxonomy" id="2530390"/>
    <lineage>
        <taxon>Bacteria</taxon>
        <taxon>Pseudomonadati</taxon>
        <taxon>Bacteroidota</taxon>
        <taxon>Bacteroidia</taxon>
        <taxon>Bacteroidales</taxon>
        <taxon>Muribaculaceae</taxon>
        <taxon>Muribaculum</taxon>
    </lineage>
</organism>
<keyword evidence="3" id="KW-1185">Reference proteome</keyword>
<proteinExistence type="predicted"/>
<dbReference type="GO" id="GO:0006265">
    <property type="term" value="P:DNA topological change"/>
    <property type="evidence" value="ECO:0007669"/>
    <property type="project" value="InterPro"/>
</dbReference>
<dbReference type="InterPro" id="IPR013825">
    <property type="entry name" value="Topo_IA_cen_sub2"/>
</dbReference>
<dbReference type="OrthoDB" id="1089754at2"/>
<evidence type="ECO:0000313" key="2">
    <source>
        <dbReference type="EMBL" id="QCD36897.1"/>
    </source>
</evidence>
<evidence type="ECO:0000313" key="3">
    <source>
        <dbReference type="Proteomes" id="UP000297031"/>
    </source>
</evidence>
<gene>
    <name evidence="2" type="ORF">E7746_13935</name>
</gene>
<dbReference type="Pfam" id="PF01131">
    <property type="entry name" value="Topoisom_bac"/>
    <property type="match status" value="1"/>
</dbReference>
<dbReference type="SUPFAM" id="SSF56712">
    <property type="entry name" value="Prokaryotic type I DNA topoisomerase"/>
    <property type="match status" value="1"/>
</dbReference>
<evidence type="ECO:0000259" key="1">
    <source>
        <dbReference type="PROSITE" id="PS52039"/>
    </source>
</evidence>
<protein>
    <recommendedName>
        <fullName evidence="1">Topo IA-type catalytic domain-containing protein</fullName>
    </recommendedName>
</protein>
<dbReference type="KEGG" id="mgod:E7746_13935"/>
<name>A0A4P7VRC9_9BACT</name>
<dbReference type="GO" id="GO:0003916">
    <property type="term" value="F:DNA topoisomerase activity"/>
    <property type="evidence" value="ECO:0007669"/>
    <property type="project" value="InterPro"/>
</dbReference>